<dbReference type="AlphaFoldDB" id="V8G8C0"/>
<dbReference type="OrthoDB" id="7063737at2"/>
<dbReference type="Proteomes" id="UP000018766">
    <property type="component" value="Unassembled WGS sequence"/>
</dbReference>
<name>V8G8C0_9BURK</name>
<dbReference type="PATRIC" id="fig|1414851.3.peg.612"/>
<evidence type="ECO:0000313" key="2">
    <source>
        <dbReference type="Proteomes" id="UP000018766"/>
    </source>
</evidence>
<sequence>MNNTSFADEAIAYFTLAEKFLSLVQSSTHMIVTTKNSLWITTTHDACTPEGEQEFRETYQWTDTAISIPILFNFYHGIELLLKGYQQLLQIIIKNNFTHHISTLFTNIKEKLSDNHKIIQLLTPYIHDIPQNSIIDKFLQDNNSTIDKWYELLKYPTNKKKNHNLFSHFELKYGGNDALPFWKDIEYTAKELIHTAVNDYNSYTIKDSS</sequence>
<protein>
    <recommendedName>
        <fullName evidence="3">Cthe-2314-like HEPN domain-containing protein</fullName>
    </recommendedName>
</protein>
<evidence type="ECO:0008006" key="3">
    <source>
        <dbReference type="Google" id="ProtNLM"/>
    </source>
</evidence>
<gene>
    <name evidence="1" type="ORF">V757_03090</name>
</gene>
<organism evidence="1 2">
    <name type="scientific">Pelistega indica</name>
    <dbReference type="NCBI Taxonomy" id="1414851"/>
    <lineage>
        <taxon>Bacteria</taxon>
        <taxon>Pseudomonadati</taxon>
        <taxon>Pseudomonadota</taxon>
        <taxon>Betaproteobacteria</taxon>
        <taxon>Burkholderiales</taxon>
        <taxon>Alcaligenaceae</taxon>
        <taxon>Pelistega</taxon>
    </lineage>
</organism>
<evidence type="ECO:0000313" key="1">
    <source>
        <dbReference type="EMBL" id="ETD72650.1"/>
    </source>
</evidence>
<dbReference type="EMBL" id="AYSV01000043">
    <property type="protein sequence ID" value="ETD72650.1"/>
    <property type="molecule type" value="Genomic_DNA"/>
</dbReference>
<dbReference type="RefSeq" id="WP_023949815.1">
    <property type="nucleotide sequence ID" value="NZ_AYSV01000043.1"/>
</dbReference>
<proteinExistence type="predicted"/>
<comment type="caution">
    <text evidence="1">The sequence shown here is derived from an EMBL/GenBank/DDBJ whole genome shotgun (WGS) entry which is preliminary data.</text>
</comment>
<accession>V8G8C0</accession>
<keyword evidence="2" id="KW-1185">Reference proteome</keyword>
<reference evidence="1 2" key="1">
    <citation type="submission" date="2013-11" db="EMBL/GenBank/DDBJ databases">
        <title>Genomic analysis of Pelistega sp. HM-7.</title>
        <authorList>
            <person name="Kumbhare S.V."/>
            <person name="Shetty S.A."/>
            <person name="Sharma O."/>
            <person name="Dhotre D.P."/>
        </authorList>
    </citation>
    <scope>NUCLEOTIDE SEQUENCE [LARGE SCALE GENOMIC DNA]</scope>
    <source>
        <strain evidence="1 2">HM-7</strain>
    </source>
</reference>